<proteinExistence type="predicted"/>
<sequence length="563" mass="63598">MSKNDKRADEIIEETMRELYGDLHKSEIRDSIDEDDFDEDGFEEFDEDDYEEISHRKAKKTHAAGYDEKPDYEDFEDFEGEEGEVESDAVKEASKAYKKRRRKKKAGKVIGTIVGILAVVYIGIALYFGSHFMFYTKINGNDVALKSVSQVESKLKKDVGDYVLTLKESDGSTEEIDGSDISLEYVQSDELAKCIKQQNNFLWIISLWNHPQIEASVGVKYDKEALADEVSGLNCMDKKNQTKSKNAYPKFMDTRFEIEPEVIGTEIDEDAFNEAIKEALDGFQSELDLTKEGCYIKPDYTKDSQEVKDAAEKMNSYLGAKVTYDFSPKTEVVDSSVISQWVKVNKKMKVKFDKDAVKKYIQSLASKYNTRGKTRTFKTATGNTVKVDGGDYGWCIAQDSEYKELTKNIKKGETVTREPKYLSKAASHDTMDMGDTYAEVDLTNQRAYFIKKGKVVLSTDVVTGNPNKGNATPPGVYSLTYKTKNATLRGERRPDGTYSYETPVKYWMPFNGGIGFHDASWQPTFGGSRYKSHGSHGCVNLPPSVAPKMYELVYKDVPVVCHN</sequence>
<accession>A0ABR7ETG3</accession>
<keyword evidence="8" id="KW-0472">Membrane</keyword>
<dbReference type="RefSeq" id="WP_021860693.1">
    <property type="nucleotide sequence ID" value="NZ_JACOOY010000005.1"/>
</dbReference>
<dbReference type="Gene3D" id="3.10.20.800">
    <property type="match status" value="1"/>
</dbReference>
<keyword evidence="11" id="KW-1185">Reference proteome</keyword>
<dbReference type="InterPro" id="IPR050979">
    <property type="entry name" value="LD-transpeptidase"/>
</dbReference>
<evidence type="ECO:0000256" key="1">
    <source>
        <dbReference type="ARBA" id="ARBA00004752"/>
    </source>
</evidence>
<evidence type="ECO:0000259" key="9">
    <source>
        <dbReference type="PROSITE" id="PS52029"/>
    </source>
</evidence>
<dbReference type="Gene3D" id="2.40.440.10">
    <property type="entry name" value="L,D-transpeptidase catalytic domain-like"/>
    <property type="match status" value="1"/>
</dbReference>
<evidence type="ECO:0000256" key="5">
    <source>
        <dbReference type="ARBA" id="ARBA00023316"/>
    </source>
</evidence>
<keyword evidence="2" id="KW-0808">Transferase</keyword>
<name>A0ABR7ETG3_9FIRM</name>
<keyword evidence="3 6" id="KW-0133">Cell shape</keyword>
<dbReference type="SUPFAM" id="SSF143985">
    <property type="entry name" value="L,D-transpeptidase pre-catalytic domain-like"/>
    <property type="match status" value="1"/>
</dbReference>
<feature type="region of interest" description="Disordered" evidence="7">
    <location>
        <begin position="53"/>
        <end position="72"/>
    </location>
</feature>
<keyword evidence="4 6" id="KW-0573">Peptidoglycan synthesis</keyword>
<dbReference type="InterPro" id="IPR038063">
    <property type="entry name" value="Transpep_catalytic_dom"/>
</dbReference>
<evidence type="ECO:0000256" key="3">
    <source>
        <dbReference type="ARBA" id="ARBA00022960"/>
    </source>
</evidence>
<evidence type="ECO:0000256" key="6">
    <source>
        <dbReference type="PROSITE-ProRule" id="PRU01373"/>
    </source>
</evidence>
<dbReference type="EMBL" id="JACOOY010000005">
    <property type="protein sequence ID" value="MBC5664648.1"/>
    <property type="molecule type" value="Genomic_DNA"/>
</dbReference>
<keyword evidence="8" id="KW-0812">Transmembrane</keyword>
<comment type="pathway">
    <text evidence="1 6">Cell wall biogenesis; peptidoglycan biosynthesis.</text>
</comment>
<organism evidence="10 11">
    <name type="scientific">Dorea hominis</name>
    <dbReference type="NCBI Taxonomy" id="2763040"/>
    <lineage>
        <taxon>Bacteria</taxon>
        <taxon>Bacillati</taxon>
        <taxon>Bacillota</taxon>
        <taxon>Clostridia</taxon>
        <taxon>Lachnospirales</taxon>
        <taxon>Lachnospiraceae</taxon>
        <taxon>Dorea</taxon>
    </lineage>
</organism>
<dbReference type="SUPFAM" id="SSF141523">
    <property type="entry name" value="L,D-transpeptidase catalytic domain-like"/>
    <property type="match status" value="1"/>
</dbReference>
<dbReference type="PANTHER" id="PTHR30582">
    <property type="entry name" value="L,D-TRANSPEPTIDASE"/>
    <property type="match status" value="1"/>
</dbReference>
<feature type="domain" description="L,D-TPase catalytic" evidence="9">
    <location>
        <begin position="436"/>
        <end position="562"/>
    </location>
</feature>
<feature type="active site" description="Proton donor/acceptor" evidence="6">
    <location>
        <position position="517"/>
    </location>
</feature>
<protein>
    <submittedName>
        <fullName evidence="10">Peptidoglycan binding domain-containing protein</fullName>
    </submittedName>
</protein>
<evidence type="ECO:0000313" key="11">
    <source>
        <dbReference type="Proteomes" id="UP000647235"/>
    </source>
</evidence>
<evidence type="ECO:0000313" key="10">
    <source>
        <dbReference type="EMBL" id="MBC5664648.1"/>
    </source>
</evidence>
<evidence type="ECO:0000256" key="2">
    <source>
        <dbReference type="ARBA" id="ARBA00022679"/>
    </source>
</evidence>
<dbReference type="Proteomes" id="UP000647235">
    <property type="component" value="Unassembled WGS sequence"/>
</dbReference>
<dbReference type="InterPro" id="IPR022029">
    <property type="entry name" value="YoaR-like_PG-bd"/>
</dbReference>
<dbReference type="InterPro" id="IPR038054">
    <property type="entry name" value="LD_TPept-like_central_sf"/>
</dbReference>
<dbReference type="CDD" id="cd16913">
    <property type="entry name" value="YkuD_like"/>
    <property type="match status" value="1"/>
</dbReference>
<reference evidence="10 11" key="1">
    <citation type="submission" date="2020-08" db="EMBL/GenBank/DDBJ databases">
        <title>Genome public.</title>
        <authorList>
            <person name="Liu C."/>
            <person name="Sun Q."/>
        </authorList>
    </citation>
    <scope>NUCLEOTIDE SEQUENCE [LARGE SCALE GENOMIC DNA]</scope>
    <source>
        <strain evidence="10 11">NSJ-36</strain>
    </source>
</reference>
<keyword evidence="5 6" id="KW-0961">Cell wall biogenesis/degradation</keyword>
<dbReference type="InterPro" id="IPR005490">
    <property type="entry name" value="LD_TPept_cat_dom"/>
</dbReference>
<dbReference type="PROSITE" id="PS52029">
    <property type="entry name" value="LD_TPASE"/>
    <property type="match status" value="1"/>
</dbReference>
<keyword evidence="8" id="KW-1133">Transmembrane helix</keyword>
<feature type="transmembrane region" description="Helical" evidence="8">
    <location>
        <begin position="109"/>
        <end position="129"/>
    </location>
</feature>
<comment type="caution">
    <text evidence="10">The sequence shown here is derived from an EMBL/GenBank/DDBJ whole genome shotgun (WGS) entry which is preliminary data.</text>
</comment>
<dbReference type="Pfam" id="PF12229">
    <property type="entry name" value="PG_binding_4"/>
    <property type="match status" value="2"/>
</dbReference>
<gene>
    <name evidence="10" type="ORF">H8S07_05060</name>
</gene>
<feature type="active site" description="Nucleophile" evidence="6">
    <location>
        <position position="538"/>
    </location>
</feature>
<evidence type="ECO:0000256" key="7">
    <source>
        <dbReference type="SAM" id="MobiDB-lite"/>
    </source>
</evidence>
<evidence type="ECO:0000256" key="8">
    <source>
        <dbReference type="SAM" id="Phobius"/>
    </source>
</evidence>
<evidence type="ECO:0000256" key="4">
    <source>
        <dbReference type="ARBA" id="ARBA00022984"/>
    </source>
</evidence>
<dbReference type="PANTHER" id="PTHR30582:SF33">
    <property type="entry name" value="EXPORTED PROTEIN"/>
    <property type="match status" value="1"/>
</dbReference>
<dbReference type="Pfam" id="PF03734">
    <property type="entry name" value="YkuD"/>
    <property type="match status" value="1"/>
</dbReference>